<dbReference type="InterPro" id="IPR011009">
    <property type="entry name" value="Kinase-like_dom_sf"/>
</dbReference>
<dbReference type="InterPro" id="IPR002575">
    <property type="entry name" value="Aminoglycoside_PTrfase"/>
</dbReference>
<sequence length="269" mass="30409">MSHNTLADDEIVDMITMNFIPETQPLAPTPNLLLTGHIHPQIQPPFETEDQSYSPSSIIKFGLYITDEAQEPPTSLEVFERDGVGYMVMEYTRGGHLDFNDEEEVEWLVTKVMEIVKYFWRLKGGVVGAIGGGRCRGYWWSSDFPKFDSVGGLEEWVRMILPLKERSGWGLYAKDMVFCHMDLASRNILIIEGEYGAKEVAVVDWERAGWFPRVFEVARLEMVVCSRLGGTNGLGGSNGSMKEMEFERKLLEKLRGVLGLEEVEMIAGV</sequence>
<dbReference type="PANTHER" id="PTHR21310:SF39">
    <property type="entry name" value="AMINOGLYCOSIDE PHOSPHOTRANSFERASE DOMAIN-CONTAINING PROTEIN"/>
    <property type="match status" value="1"/>
</dbReference>
<dbReference type="InterPro" id="IPR051678">
    <property type="entry name" value="AGP_Transferase"/>
</dbReference>
<dbReference type="Pfam" id="PF01636">
    <property type="entry name" value="APH"/>
    <property type="match status" value="1"/>
</dbReference>
<feature type="domain" description="Aminoglycoside phosphotransferase" evidence="1">
    <location>
        <begin position="150"/>
        <end position="227"/>
    </location>
</feature>
<protein>
    <recommendedName>
        <fullName evidence="1">Aminoglycoside phosphotransferase domain-containing protein</fullName>
    </recommendedName>
</protein>
<dbReference type="SUPFAM" id="SSF56112">
    <property type="entry name" value="Protein kinase-like (PK-like)"/>
    <property type="match status" value="1"/>
</dbReference>
<dbReference type="Proteomes" id="UP001307849">
    <property type="component" value="Unassembled WGS sequence"/>
</dbReference>
<dbReference type="PANTHER" id="PTHR21310">
    <property type="entry name" value="AMINOGLYCOSIDE PHOSPHOTRANSFERASE-RELATED-RELATED"/>
    <property type="match status" value="1"/>
</dbReference>
<name>A0AAN8NCC8_9PEZI</name>
<evidence type="ECO:0000313" key="2">
    <source>
        <dbReference type="EMBL" id="KAK6513202.1"/>
    </source>
</evidence>
<reference evidence="2 3" key="1">
    <citation type="submission" date="2019-10" db="EMBL/GenBank/DDBJ databases">
        <authorList>
            <person name="Palmer J.M."/>
        </authorList>
    </citation>
    <scope>NUCLEOTIDE SEQUENCE [LARGE SCALE GENOMIC DNA]</scope>
    <source>
        <strain evidence="2 3">TWF506</strain>
    </source>
</reference>
<gene>
    <name evidence="2" type="ORF">TWF506_009365</name>
</gene>
<proteinExistence type="predicted"/>
<evidence type="ECO:0000313" key="3">
    <source>
        <dbReference type="Proteomes" id="UP001307849"/>
    </source>
</evidence>
<dbReference type="Gene3D" id="3.90.1200.10">
    <property type="match status" value="1"/>
</dbReference>
<dbReference type="EMBL" id="JAVHJM010000006">
    <property type="protein sequence ID" value="KAK6513202.1"/>
    <property type="molecule type" value="Genomic_DNA"/>
</dbReference>
<accession>A0AAN8NCC8</accession>
<dbReference type="AlphaFoldDB" id="A0AAN8NCC8"/>
<evidence type="ECO:0000259" key="1">
    <source>
        <dbReference type="Pfam" id="PF01636"/>
    </source>
</evidence>
<comment type="caution">
    <text evidence="2">The sequence shown here is derived from an EMBL/GenBank/DDBJ whole genome shotgun (WGS) entry which is preliminary data.</text>
</comment>
<organism evidence="2 3">
    <name type="scientific">Arthrobotrys conoides</name>
    <dbReference type="NCBI Taxonomy" id="74498"/>
    <lineage>
        <taxon>Eukaryota</taxon>
        <taxon>Fungi</taxon>
        <taxon>Dikarya</taxon>
        <taxon>Ascomycota</taxon>
        <taxon>Pezizomycotina</taxon>
        <taxon>Orbiliomycetes</taxon>
        <taxon>Orbiliales</taxon>
        <taxon>Orbiliaceae</taxon>
        <taxon>Arthrobotrys</taxon>
    </lineage>
</organism>
<keyword evidence="3" id="KW-1185">Reference proteome</keyword>